<comment type="similarity">
    <text evidence="2">Belongs to the RLP family.</text>
</comment>
<evidence type="ECO:0000256" key="8">
    <source>
        <dbReference type="ARBA" id="ARBA00022989"/>
    </source>
</evidence>
<evidence type="ECO:0000256" key="6">
    <source>
        <dbReference type="ARBA" id="ARBA00022729"/>
    </source>
</evidence>
<dbReference type="RefSeq" id="XP_027099691.2">
    <property type="nucleotide sequence ID" value="XM_027243890.2"/>
</dbReference>
<evidence type="ECO:0000256" key="10">
    <source>
        <dbReference type="ARBA" id="ARBA00023180"/>
    </source>
</evidence>
<evidence type="ECO:0000256" key="3">
    <source>
        <dbReference type="ARBA" id="ARBA00022475"/>
    </source>
</evidence>
<evidence type="ECO:0000256" key="11">
    <source>
        <dbReference type="SAM" id="Phobius"/>
    </source>
</evidence>
<evidence type="ECO:0000256" key="5">
    <source>
        <dbReference type="ARBA" id="ARBA00022692"/>
    </source>
</evidence>
<dbReference type="GO" id="GO:0005886">
    <property type="term" value="C:plasma membrane"/>
    <property type="evidence" value="ECO:0007669"/>
    <property type="project" value="UniProtKB-SubCell"/>
</dbReference>
<dbReference type="GeneID" id="113718954"/>
<dbReference type="InterPro" id="IPR046956">
    <property type="entry name" value="RLP23-like"/>
</dbReference>
<dbReference type="SUPFAM" id="SSF52058">
    <property type="entry name" value="L domain-like"/>
    <property type="match status" value="2"/>
</dbReference>
<keyword evidence="4" id="KW-0433">Leucine-rich repeat</keyword>
<dbReference type="Pfam" id="PF13855">
    <property type="entry name" value="LRR_8"/>
    <property type="match status" value="2"/>
</dbReference>
<name>A0A6P6VAE3_COFAR</name>
<dbReference type="GO" id="GO:0006952">
    <property type="term" value="P:defense response"/>
    <property type="evidence" value="ECO:0007669"/>
    <property type="project" value="UniProtKB-ARBA"/>
</dbReference>
<dbReference type="Pfam" id="PF00560">
    <property type="entry name" value="LRR_1"/>
    <property type="match status" value="6"/>
</dbReference>
<dbReference type="InterPro" id="IPR013210">
    <property type="entry name" value="LRR_N_plant-typ"/>
</dbReference>
<dbReference type="Gene3D" id="3.80.10.10">
    <property type="entry name" value="Ribonuclease Inhibitor"/>
    <property type="match status" value="3"/>
</dbReference>
<keyword evidence="5 11" id="KW-0812">Transmembrane</keyword>
<evidence type="ECO:0000256" key="7">
    <source>
        <dbReference type="ARBA" id="ARBA00022737"/>
    </source>
</evidence>
<dbReference type="PRINTS" id="PR00019">
    <property type="entry name" value="LEURICHRPT"/>
</dbReference>
<dbReference type="PANTHER" id="PTHR48063:SF112">
    <property type="entry name" value="RECEPTOR LIKE PROTEIN 30-LIKE"/>
    <property type="match status" value="1"/>
</dbReference>
<dbReference type="GO" id="GO:0051707">
    <property type="term" value="P:response to other organism"/>
    <property type="evidence" value="ECO:0007669"/>
    <property type="project" value="UniProtKB-ARBA"/>
</dbReference>
<keyword evidence="3" id="KW-1003">Cell membrane</keyword>
<evidence type="ECO:0000313" key="14">
    <source>
        <dbReference type="Proteomes" id="UP001652660"/>
    </source>
</evidence>
<reference evidence="14" key="1">
    <citation type="journal article" date="2025" name="Foods">
        <title>Unveiling the Microbial Signatures of Arabica Coffee Cherries: Insights into Ripeness Specific Diversity, Functional Traits, and Implications for Quality and Safety.</title>
        <authorList>
            <consortium name="RefSeq"/>
            <person name="Tenea G.N."/>
            <person name="Cifuentes V."/>
            <person name="Reyes P."/>
            <person name="Cevallos-Vallejos M."/>
        </authorList>
    </citation>
    <scope>NUCLEOTIDE SEQUENCE [LARGE SCALE GENOMIC DNA]</scope>
</reference>
<keyword evidence="10" id="KW-0325">Glycoprotein</keyword>
<gene>
    <name evidence="15" type="primary">LOC113718954</name>
</gene>
<evidence type="ECO:0000256" key="9">
    <source>
        <dbReference type="ARBA" id="ARBA00023136"/>
    </source>
</evidence>
<evidence type="ECO:0000313" key="15">
    <source>
        <dbReference type="RefSeq" id="XP_027099691.2"/>
    </source>
</evidence>
<accession>A0A6P6VAE3</accession>
<dbReference type="Pfam" id="PF23598">
    <property type="entry name" value="LRR_14"/>
    <property type="match status" value="1"/>
</dbReference>
<dbReference type="InterPro" id="IPR003591">
    <property type="entry name" value="Leu-rich_rpt_typical-subtyp"/>
</dbReference>
<dbReference type="AlphaFoldDB" id="A0A6P6VAE3"/>
<dbReference type="Proteomes" id="UP001652660">
    <property type="component" value="Chromosome 11e"/>
</dbReference>
<dbReference type="InterPro" id="IPR001611">
    <property type="entry name" value="Leu-rich_rpt"/>
</dbReference>
<keyword evidence="7" id="KW-0677">Repeat</keyword>
<organism evidence="14 15">
    <name type="scientific">Coffea arabica</name>
    <name type="common">Arabian coffee</name>
    <dbReference type="NCBI Taxonomy" id="13443"/>
    <lineage>
        <taxon>Eukaryota</taxon>
        <taxon>Viridiplantae</taxon>
        <taxon>Streptophyta</taxon>
        <taxon>Embryophyta</taxon>
        <taxon>Tracheophyta</taxon>
        <taxon>Spermatophyta</taxon>
        <taxon>Magnoliopsida</taxon>
        <taxon>eudicotyledons</taxon>
        <taxon>Gunneridae</taxon>
        <taxon>Pentapetalae</taxon>
        <taxon>asterids</taxon>
        <taxon>lamiids</taxon>
        <taxon>Gentianales</taxon>
        <taxon>Rubiaceae</taxon>
        <taxon>Ixoroideae</taxon>
        <taxon>Gardenieae complex</taxon>
        <taxon>Bertiereae - Coffeeae clade</taxon>
        <taxon>Coffeeae</taxon>
        <taxon>Coffea</taxon>
    </lineage>
</organism>
<sequence length="920" mass="102426">MYQRNPMGHLNFLDTTPSLPFLPLFITILVASQIPLGCTREAHSSNFTCIESERQSLLRFKDSLTDESNRLSSWTGGDCCSWKGIGCHRTTGRVVTLDLRNLEQPELYEVYNTSYHCRSCLAGDQLSPSLVNLTNLRYLDLSLNNFSGIQIPTFLGLLKDLRYLNLSDAGFVGEVPHHLGNLSHLRYLDIGFSSSNNIPIDNNLRSNDVGWVARLSSLEYLFLRGVNLSNAGDGFLAVNMLPLLKTLDLENCRLVVPHLLHVNFTSLSSLKLGFNQFLNPTLPPWLRNLTGLQDLDLGANNLDDKVHDTFRQMTSLVNLELEGNHFDTSTLRSICNISSLTSLDMSDNELQGSIPSEIGQFPQLTLLGLSNNRLNDTIPSSLWQLTKLQELYIGENALTGELSEHHFAKLRELKRLYISPNLFSLHVSSSWVPPFQLQYIAMASVKIGPRFPNWLRTQKEIEALNMYNASISDAIPSWFGVLSNDFRAIILSGNKLEGSLNSIISAADADKKVVQMLILLLNDNHFTGSIPEDLCKLKTLIYLDLSDNHLSGRIPLCLGNLRNLRFLRLANNSLYGQIPGSLGNVGELIILQLSKNRFDGKLPPSMQNLKRLQFLDLGENRIAGTIPAWIGERLSDLEFLTLQSNNFHGGISNTLCQLPYLQVLNLAHNDLSGSIPHCFKNFTAMESTKSGTFPFSNESYLDPVLQIFKAGIELEYSKNIDSVKSISLSGNNLVGEIPDEIMGLVGLQTLNLSKNHLNGRIPKNIGNLKQLETLDLSMNELRGEIPPSLSSIYTLSFLNLSYNKLSGPIPSGNQLQTLNDPIYEGNIGLCGKPLLNSCPAGESPTENGPVLDDKGHSESDFSWFYAGFGPGFSVGVVGVVGILQFKKSWRYAVFKCLENAHDRIWVMIVLKTSRLRRNFH</sequence>
<evidence type="ECO:0000259" key="13">
    <source>
        <dbReference type="Pfam" id="PF23598"/>
    </source>
</evidence>
<keyword evidence="14" id="KW-1185">Reference proteome</keyword>
<dbReference type="InterPro" id="IPR032675">
    <property type="entry name" value="LRR_dom_sf"/>
</dbReference>
<dbReference type="PROSITE" id="PS51450">
    <property type="entry name" value="LRR"/>
    <property type="match status" value="1"/>
</dbReference>
<dbReference type="PANTHER" id="PTHR48063">
    <property type="entry name" value="LRR RECEPTOR-LIKE KINASE"/>
    <property type="match status" value="1"/>
</dbReference>
<evidence type="ECO:0000256" key="4">
    <source>
        <dbReference type="ARBA" id="ARBA00022614"/>
    </source>
</evidence>
<dbReference type="SMART" id="SM00369">
    <property type="entry name" value="LRR_TYP"/>
    <property type="match status" value="8"/>
</dbReference>
<feature type="domain" description="Leucine-rich repeat-containing N-terminal plant-type" evidence="12">
    <location>
        <begin position="51"/>
        <end position="87"/>
    </location>
</feature>
<keyword evidence="6" id="KW-0732">Signal</keyword>
<proteinExistence type="inferred from homology"/>
<evidence type="ECO:0000259" key="12">
    <source>
        <dbReference type="Pfam" id="PF08263"/>
    </source>
</evidence>
<dbReference type="InterPro" id="IPR055414">
    <property type="entry name" value="LRR_R13L4/SHOC2-like"/>
</dbReference>
<feature type="transmembrane region" description="Helical" evidence="11">
    <location>
        <begin position="863"/>
        <end position="885"/>
    </location>
</feature>
<evidence type="ECO:0000256" key="1">
    <source>
        <dbReference type="ARBA" id="ARBA00004251"/>
    </source>
</evidence>
<protein>
    <submittedName>
        <fullName evidence="15">Receptor-like protein EIX2 isoform X1</fullName>
    </submittedName>
</protein>
<dbReference type="Pfam" id="PF08263">
    <property type="entry name" value="LRRNT_2"/>
    <property type="match status" value="1"/>
</dbReference>
<reference evidence="15" key="2">
    <citation type="submission" date="2025-08" db="UniProtKB">
        <authorList>
            <consortium name="RefSeq"/>
        </authorList>
    </citation>
    <scope>IDENTIFICATION</scope>
    <source>
        <tissue evidence="15">Leaves</tissue>
    </source>
</reference>
<feature type="domain" description="Disease resistance R13L4/SHOC-2-like LRR" evidence="13">
    <location>
        <begin position="535"/>
        <end position="670"/>
    </location>
</feature>
<comment type="subcellular location">
    <subcellularLocation>
        <location evidence="1">Cell membrane</location>
        <topology evidence="1">Single-pass type I membrane protein</topology>
    </subcellularLocation>
</comment>
<keyword evidence="8 11" id="KW-1133">Transmembrane helix</keyword>
<dbReference type="OrthoDB" id="1600340at2759"/>
<keyword evidence="9 11" id="KW-0472">Membrane</keyword>
<evidence type="ECO:0000256" key="2">
    <source>
        <dbReference type="ARBA" id="ARBA00009592"/>
    </source>
</evidence>